<reference evidence="1 2" key="1">
    <citation type="journal article" date="2024" name="Ann. Entomol. Soc. Am.">
        <title>Genomic analyses of the southern and eastern yellowjacket wasps (Hymenoptera: Vespidae) reveal evolutionary signatures of social life.</title>
        <authorList>
            <person name="Catto M.A."/>
            <person name="Caine P.B."/>
            <person name="Orr S.E."/>
            <person name="Hunt B.G."/>
            <person name="Goodisman M.A.D."/>
        </authorList>
    </citation>
    <scope>NUCLEOTIDE SEQUENCE [LARGE SCALE GENOMIC DNA]</scope>
    <source>
        <strain evidence="1">233</strain>
        <tissue evidence="1">Head and thorax</tissue>
    </source>
</reference>
<accession>A0ABD2BM90</accession>
<keyword evidence="2" id="KW-1185">Reference proteome</keyword>
<dbReference type="EMBL" id="JAUDFV010000074">
    <property type="protein sequence ID" value="KAL2733866.1"/>
    <property type="molecule type" value="Genomic_DNA"/>
</dbReference>
<protein>
    <recommendedName>
        <fullName evidence="3">Secreted protein</fullName>
    </recommendedName>
</protein>
<comment type="caution">
    <text evidence="1">The sequence shown here is derived from an EMBL/GenBank/DDBJ whole genome shotgun (WGS) entry which is preliminary data.</text>
</comment>
<proteinExistence type="predicted"/>
<evidence type="ECO:0000313" key="2">
    <source>
        <dbReference type="Proteomes" id="UP001607302"/>
    </source>
</evidence>
<gene>
    <name evidence="1" type="ORF">V1478_003564</name>
</gene>
<name>A0ABD2BM90_VESSQ</name>
<organism evidence="1 2">
    <name type="scientific">Vespula squamosa</name>
    <name type="common">Southern yellow jacket</name>
    <name type="synonym">Wasp</name>
    <dbReference type="NCBI Taxonomy" id="30214"/>
    <lineage>
        <taxon>Eukaryota</taxon>
        <taxon>Metazoa</taxon>
        <taxon>Ecdysozoa</taxon>
        <taxon>Arthropoda</taxon>
        <taxon>Hexapoda</taxon>
        <taxon>Insecta</taxon>
        <taxon>Pterygota</taxon>
        <taxon>Neoptera</taxon>
        <taxon>Endopterygota</taxon>
        <taxon>Hymenoptera</taxon>
        <taxon>Apocrita</taxon>
        <taxon>Aculeata</taxon>
        <taxon>Vespoidea</taxon>
        <taxon>Vespidae</taxon>
        <taxon>Vespinae</taxon>
        <taxon>Vespula</taxon>
    </lineage>
</organism>
<evidence type="ECO:0008006" key="3">
    <source>
        <dbReference type="Google" id="ProtNLM"/>
    </source>
</evidence>
<sequence>MGLVLSSPFGGCHCAGDCTVYFALVGTGECSNAVVRARSKKWLYAEEAPTNCGSRGQLSTTSHFSKVVGMSNPLLMARGLIKTLFTLLPR</sequence>
<dbReference type="AlphaFoldDB" id="A0ABD2BM90"/>
<dbReference type="Proteomes" id="UP001607302">
    <property type="component" value="Unassembled WGS sequence"/>
</dbReference>
<evidence type="ECO:0000313" key="1">
    <source>
        <dbReference type="EMBL" id="KAL2733866.1"/>
    </source>
</evidence>